<protein>
    <submittedName>
        <fullName evidence="2">Uncharacterized protein</fullName>
    </submittedName>
</protein>
<feature type="compositionally biased region" description="Basic residues" evidence="1">
    <location>
        <begin position="32"/>
        <end position="41"/>
    </location>
</feature>
<reference evidence="2 3" key="1">
    <citation type="journal article" date="2018" name="New Phytol.">
        <title>Comparative genomics and transcriptomics depict ericoid mycorrhizal fungi as versatile saprotrophs and plant mutualists.</title>
        <authorList>
            <person name="Martino E."/>
            <person name="Morin E."/>
            <person name="Grelet G.A."/>
            <person name="Kuo A."/>
            <person name="Kohler A."/>
            <person name="Daghino S."/>
            <person name="Barry K.W."/>
            <person name="Cichocki N."/>
            <person name="Clum A."/>
            <person name="Dockter R.B."/>
            <person name="Hainaut M."/>
            <person name="Kuo R.C."/>
            <person name="LaButti K."/>
            <person name="Lindahl B.D."/>
            <person name="Lindquist E.A."/>
            <person name="Lipzen A."/>
            <person name="Khouja H.R."/>
            <person name="Magnuson J."/>
            <person name="Murat C."/>
            <person name="Ohm R.A."/>
            <person name="Singer S.W."/>
            <person name="Spatafora J.W."/>
            <person name="Wang M."/>
            <person name="Veneault-Fourrey C."/>
            <person name="Henrissat B."/>
            <person name="Grigoriev I.V."/>
            <person name="Martin F.M."/>
            <person name="Perotto S."/>
        </authorList>
    </citation>
    <scope>NUCLEOTIDE SEQUENCE [LARGE SCALE GENOMIC DNA]</scope>
    <source>
        <strain evidence="2 3">ATCC 22711</strain>
    </source>
</reference>
<feature type="compositionally biased region" description="Acidic residues" evidence="1">
    <location>
        <begin position="112"/>
        <end position="122"/>
    </location>
</feature>
<feature type="compositionally biased region" description="Acidic residues" evidence="1">
    <location>
        <begin position="63"/>
        <end position="76"/>
    </location>
</feature>
<dbReference type="Proteomes" id="UP000241818">
    <property type="component" value="Unassembled WGS sequence"/>
</dbReference>
<feature type="region of interest" description="Disordered" evidence="1">
    <location>
        <begin position="30"/>
        <end position="334"/>
    </location>
</feature>
<dbReference type="GeneID" id="36572746"/>
<sequence length="695" mass="77739">MPPRKTISAPANRVYKSSVPLKQIKFPEPKKRITYGKKASKRISEPAQDTLTQMDFVKLNQSFEDDDEDLDSYEEEAEKRKKKRRKTEGDQPSSDSKYHTQTLTQFVRSFTETEEEEDDDVFDVPSSPRSLGLRRKNVPIAPEPAKSTVRSPSRRKSAPGNMGPPQTPHRKLAQEIPSSQSPVTPSSLHSRTSPLRRSPLKEKSTNIPIHFSPTPKAPPTSSKLPKLIIEDTFDTATESQLSRIPTTPSKRSSPPKTVRFDVPDARFDVPDASVEGVAASPTLRKPSQNTSSQRPSSQANSKFEILDSDAESEVEELEDGYLPGADQGEDEEPESYYGHIGVETQLEAEKLLDSAHTEESQVIDDEPIREELGESQPMESQRLSTQHVNSMAPRTAESDVFISIHPQNITKILNRTKDHEFRKWRLPPSVSRMWIYETAPTSTLKYMAVISREKRPKEILNESGIGNADFNAKPSDSSNYAYEILELYQLADPLSWAQIHANGWLKVPPTKWSWVRPAVLDRLVANLLPPLFTQPSIAQVIPPSSSTDTQEAEAQLLSDILQFTQPATSSGTRSTQAVNEKDTSYEESLPATRPETPRIVRSSQASTVDLTQSQTPKKQNLPDVIWESPTRPVPSSTPLELPTPRPQEYQDSDTPIPFSLHSSQLLTKSQMLPESLITDSVPRPPLFIQDSDAED</sequence>
<feature type="compositionally biased region" description="Basic and acidic residues" evidence="1">
    <location>
        <begin position="258"/>
        <end position="269"/>
    </location>
</feature>
<feature type="compositionally biased region" description="Low complexity" evidence="1">
    <location>
        <begin position="242"/>
        <end position="257"/>
    </location>
</feature>
<evidence type="ECO:0000313" key="2">
    <source>
        <dbReference type="EMBL" id="PSS22199.1"/>
    </source>
</evidence>
<keyword evidence="3" id="KW-1185">Reference proteome</keyword>
<proteinExistence type="predicted"/>
<feature type="compositionally biased region" description="Polar residues" evidence="1">
    <location>
        <begin position="565"/>
        <end position="578"/>
    </location>
</feature>
<organism evidence="2 3">
    <name type="scientific">Amorphotheca resinae ATCC 22711</name>
    <dbReference type="NCBI Taxonomy" id="857342"/>
    <lineage>
        <taxon>Eukaryota</taxon>
        <taxon>Fungi</taxon>
        <taxon>Dikarya</taxon>
        <taxon>Ascomycota</taxon>
        <taxon>Pezizomycotina</taxon>
        <taxon>Leotiomycetes</taxon>
        <taxon>Helotiales</taxon>
        <taxon>Amorphothecaceae</taxon>
        <taxon>Amorphotheca</taxon>
    </lineage>
</organism>
<evidence type="ECO:0000256" key="1">
    <source>
        <dbReference type="SAM" id="MobiDB-lite"/>
    </source>
</evidence>
<dbReference type="InParanoid" id="A0A2T3B609"/>
<dbReference type="AlphaFoldDB" id="A0A2T3B609"/>
<dbReference type="SUPFAM" id="SSF88697">
    <property type="entry name" value="PUA domain-like"/>
    <property type="match status" value="1"/>
</dbReference>
<feature type="region of interest" description="Disordered" evidence="1">
    <location>
        <begin position="565"/>
        <end position="658"/>
    </location>
</feature>
<accession>A0A2T3B609</accession>
<feature type="compositionally biased region" description="Acidic residues" evidence="1">
    <location>
        <begin position="306"/>
        <end position="319"/>
    </location>
</feature>
<feature type="region of interest" description="Disordered" evidence="1">
    <location>
        <begin position="675"/>
        <end position="695"/>
    </location>
</feature>
<feature type="compositionally biased region" description="Polar residues" evidence="1">
    <location>
        <begin position="285"/>
        <end position="301"/>
    </location>
</feature>
<name>A0A2T3B609_AMORE</name>
<feature type="compositionally biased region" description="Polar residues" evidence="1">
    <location>
        <begin position="90"/>
        <end position="107"/>
    </location>
</feature>
<feature type="compositionally biased region" description="Polar residues" evidence="1">
    <location>
        <begin position="601"/>
        <end position="618"/>
    </location>
</feature>
<dbReference type="RefSeq" id="XP_024722354.1">
    <property type="nucleotide sequence ID" value="XM_024864665.1"/>
</dbReference>
<evidence type="ECO:0000313" key="3">
    <source>
        <dbReference type="Proteomes" id="UP000241818"/>
    </source>
</evidence>
<dbReference type="OrthoDB" id="2149705at2759"/>
<feature type="compositionally biased region" description="Polar residues" evidence="1">
    <location>
        <begin position="176"/>
        <end position="195"/>
    </location>
</feature>
<dbReference type="EMBL" id="KZ679009">
    <property type="protein sequence ID" value="PSS22199.1"/>
    <property type="molecule type" value="Genomic_DNA"/>
</dbReference>
<gene>
    <name evidence="2" type="ORF">M430DRAFT_222487</name>
</gene>
<dbReference type="InterPro" id="IPR015947">
    <property type="entry name" value="PUA-like_sf"/>
</dbReference>